<gene>
    <name evidence="6" type="ORF">NCTC13098_06522</name>
</gene>
<dbReference type="SUPFAM" id="SSF49401">
    <property type="entry name" value="Bacterial adhesins"/>
    <property type="match status" value="1"/>
</dbReference>
<comment type="similarity">
    <text evidence="2">Belongs to the fimbrial protein family.</text>
</comment>
<dbReference type="PANTHER" id="PTHR33420">
    <property type="entry name" value="FIMBRIAL SUBUNIT ELFA-RELATED"/>
    <property type="match status" value="1"/>
</dbReference>
<dbReference type="InterPro" id="IPR008966">
    <property type="entry name" value="Adhesion_dom_sf"/>
</dbReference>
<evidence type="ECO:0000259" key="5">
    <source>
        <dbReference type="Pfam" id="PF00419"/>
    </source>
</evidence>
<name>A0A3P8J7F2_RAOTE</name>
<dbReference type="InterPro" id="IPR036937">
    <property type="entry name" value="Adhesion_dom_fimbrial_sf"/>
</dbReference>
<reference evidence="6 7" key="1">
    <citation type="submission" date="2018-12" db="EMBL/GenBank/DDBJ databases">
        <authorList>
            <consortium name="Pathogen Informatics"/>
        </authorList>
    </citation>
    <scope>NUCLEOTIDE SEQUENCE [LARGE SCALE GENOMIC DNA]</scope>
    <source>
        <strain evidence="6 7">NCTC13098</strain>
    </source>
</reference>
<comment type="subcellular location">
    <subcellularLocation>
        <location evidence="1">Fimbrium</location>
    </subcellularLocation>
</comment>
<dbReference type="AlphaFoldDB" id="A0A3P8J7F2"/>
<evidence type="ECO:0000313" key="6">
    <source>
        <dbReference type="EMBL" id="VDR30089.1"/>
    </source>
</evidence>
<dbReference type="InterPro" id="IPR050263">
    <property type="entry name" value="Bact_Fimbrial_Adh_Pro"/>
</dbReference>
<organism evidence="6 7">
    <name type="scientific">Raoultella terrigena</name>
    <name type="common">Klebsiella terrigena</name>
    <dbReference type="NCBI Taxonomy" id="577"/>
    <lineage>
        <taxon>Bacteria</taxon>
        <taxon>Pseudomonadati</taxon>
        <taxon>Pseudomonadota</taxon>
        <taxon>Gammaproteobacteria</taxon>
        <taxon>Enterobacterales</taxon>
        <taxon>Enterobacteriaceae</taxon>
        <taxon>Klebsiella/Raoultella group</taxon>
        <taxon>Raoultella</taxon>
    </lineage>
</organism>
<keyword evidence="4" id="KW-0281">Fimbrium</keyword>
<evidence type="ECO:0000256" key="1">
    <source>
        <dbReference type="ARBA" id="ARBA00004561"/>
    </source>
</evidence>
<dbReference type="Proteomes" id="UP000274346">
    <property type="component" value="Chromosome"/>
</dbReference>
<feature type="domain" description="Fimbrial-type adhesion" evidence="5">
    <location>
        <begin position="16"/>
        <end position="109"/>
    </location>
</feature>
<proteinExistence type="inferred from homology"/>
<dbReference type="InterPro" id="IPR000259">
    <property type="entry name" value="Adhesion_dom_fimbrial"/>
</dbReference>
<accession>A0A3P8J7F2</accession>
<evidence type="ECO:0000256" key="2">
    <source>
        <dbReference type="ARBA" id="ARBA00006671"/>
    </source>
</evidence>
<dbReference type="GO" id="GO:0043709">
    <property type="term" value="P:cell adhesion involved in single-species biofilm formation"/>
    <property type="evidence" value="ECO:0007669"/>
    <property type="project" value="TreeGrafter"/>
</dbReference>
<evidence type="ECO:0000256" key="3">
    <source>
        <dbReference type="ARBA" id="ARBA00022729"/>
    </source>
</evidence>
<evidence type="ECO:0000313" key="7">
    <source>
        <dbReference type="Proteomes" id="UP000274346"/>
    </source>
</evidence>
<sequence>MVSRLPDCAIGGPDENNVTGLSVKVTGTSSSTPEILDNVAANGATNIGIGIQKLSDSARIKFDGTPVIEAYTPQQATNLEYVAGYVKVNGANPVTEGPVKGVATFTIDYTI</sequence>
<dbReference type="GO" id="GO:0009289">
    <property type="term" value="C:pilus"/>
    <property type="evidence" value="ECO:0007669"/>
    <property type="project" value="UniProtKB-SubCell"/>
</dbReference>
<protein>
    <submittedName>
        <fullName evidence="6">P pilus assembly protein, pilin FimA</fullName>
    </submittedName>
</protein>
<dbReference type="Pfam" id="PF00419">
    <property type="entry name" value="Fimbrial"/>
    <property type="match status" value="1"/>
</dbReference>
<dbReference type="KEGG" id="rtg:NCTC13098_06522"/>
<dbReference type="Gene3D" id="2.60.40.1090">
    <property type="entry name" value="Fimbrial-type adhesion domain"/>
    <property type="match status" value="1"/>
</dbReference>
<keyword evidence="3" id="KW-0732">Signal</keyword>
<evidence type="ECO:0000256" key="4">
    <source>
        <dbReference type="ARBA" id="ARBA00023263"/>
    </source>
</evidence>
<dbReference type="PANTHER" id="PTHR33420:SF3">
    <property type="entry name" value="FIMBRIAL SUBUNIT ELFA"/>
    <property type="match status" value="1"/>
</dbReference>
<dbReference type="EMBL" id="LR131271">
    <property type="protein sequence ID" value="VDR30089.1"/>
    <property type="molecule type" value="Genomic_DNA"/>
</dbReference>